<dbReference type="EMBL" id="BKCP01006183">
    <property type="protein sequence ID" value="GER41692.1"/>
    <property type="molecule type" value="Genomic_DNA"/>
</dbReference>
<protein>
    <submittedName>
        <fullName evidence="2">DNA-damage-repair/toleration protein</fullName>
    </submittedName>
</protein>
<gene>
    <name evidence="2" type="ORF">STAS_18413</name>
</gene>
<dbReference type="PANTHER" id="PTHR30345">
    <property type="entry name" value="RIBOSE-5-PHOSPHATE ISOMERASE B"/>
    <property type="match status" value="1"/>
</dbReference>
<evidence type="ECO:0000313" key="3">
    <source>
        <dbReference type="Proteomes" id="UP000325081"/>
    </source>
</evidence>
<proteinExistence type="predicted"/>
<dbReference type="GO" id="GO:0016853">
    <property type="term" value="F:isomerase activity"/>
    <property type="evidence" value="ECO:0007669"/>
    <property type="project" value="InterPro"/>
</dbReference>
<dbReference type="Gene3D" id="2.60.120.10">
    <property type="entry name" value="Jelly Rolls"/>
    <property type="match status" value="1"/>
</dbReference>
<name>A0A5A7Q9P8_STRAF</name>
<evidence type="ECO:0000313" key="2">
    <source>
        <dbReference type="EMBL" id="GER41692.1"/>
    </source>
</evidence>
<dbReference type="InterPro" id="IPR013096">
    <property type="entry name" value="Cupin_2"/>
</dbReference>
<organism evidence="2 3">
    <name type="scientific">Striga asiatica</name>
    <name type="common">Asiatic witchweed</name>
    <name type="synonym">Buchnera asiatica</name>
    <dbReference type="NCBI Taxonomy" id="4170"/>
    <lineage>
        <taxon>Eukaryota</taxon>
        <taxon>Viridiplantae</taxon>
        <taxon>Streptophyta</taxon>
        <taxon>Embryophyta</taxon>
        <taxon>Tracheophyta</taxon>
        <taxon>Spermatophyta</taxon>
        <taxon>Magnoliopsida</taxon>
        <taxon>eudicotyledons</taxon>
        <taxon>Gunneridae</taxon>
        <taxon>Pentapetalae</taxon>
        <taxon>asterids</taxon>
        <taxon>lamiids</taxon>
        <taxon>Lamiales</taxon>
        <taxon>Orobanchaceae</taxon>
        <taxon>Buchnereae</taxon>
        <taxon>Striga</taxon>
    </lineage>
</organism>
<comment type="caution">
    <text evidence="2">The sequence shown here is derived from an EMBL/GenBank/DDBJ whole genome shotgun (WGS) entry which is preliminary data.</text>
</comment>
<reference evidence="3" key="1">
    <citation type="journal article" date="2019" name="Curr. Biol.">
        <title>Genome Sequence of Striga asiatica Provides Insight into the Evolution of Plant Parasitism.</title>
        <authorList>
            <person name="Yoshida S."/>
            <person name="Kim S."/>
            <person name="Wafula E.K."/>
            <person name="Tanskanen J."/>
            <person name="Kim Y.M."/>
            <person name="Honaas L."/>
            <person name="Yang Z."/>
            <person name="Spallek T."/>
            <person name="Conn C.E."/>
            <person name="Ichihashi Y."/>
            <person name="Cheong K."/>
            <person name="Cui S."/>
            <person name="Der J.P."/>
            <person name="Gundlach H."/>
            <person name="Jiao Y."/>
            <person name="Hori C."/>
            <person name="Ishida J.K."/>
            <person name="Kasahara H."/>
            <person name="Kiba T."/>
            <person name="Kim M.S."/>
            <person name="Koo N."/>
            <person name="Laohavisit A."/>
            <person name="Lee Y.H."/>
            <person name="Lumba S."/>
            <person name="McCourt P."/>
            <person name="Mortimer J.C."/>
            <person name="Mutuku J.M."/>
            <person name="Nomura T."/>
            <person name="Sasaki-Sekimoto Y."/>
            <person name="Seto Y."/>
            <person name="Wang Y."/>
            <person name="Wakatake T."/>
            <person name="Sakakibara H."/>
            <person name="Demura T."/>
            <person name="Yamaguchi S."/>
            <person name="Yoneyama K."/>
            <person name="Manabe R.I."/>
            <person name="Nelson D.C."/>
            <person name="Schulman A.H."/>
            <person name="Timko M.P."/>
            <person name="dePamphilis C.W."/>
            <person name="Choi D."/>
            <person name="Shirasu K."/>
        </authorList>
    </citation>
    <scope>NUCLEOTIDE SEQUENCE [LARGE SCALE GENOMIC DNA]</scope>
    <source>
        <strain evidence="3">cv. UVA1</strain>
    </source>
</reference>
<evidence type="ECO:0000259" key="1">
    <source>
        <dbReference type="Pfam" id="PF07883"/>
    </source>
</evidence>
<sequence>MAAQAIIDPPCCMCSFARGREEKEFTALEGMPGGSIKLMREMPTSALTRCKAGSLEPGHHHTFGHDAVVIKGRLTVWNLTKGEKYDLGPGDYWFTPARDVHRVKYYEDTELFIKWDGLWDFFIDEDRDAANAAIDAEKNAAAP</sequence>
<dbReference type="InterPro" id="IPR014710">
    <property type="entry name" value="RmlC-like_jellyroll"/>
</dbReference>
<dbReference type="PANTHER" id="PTHR30345:SF0">
    <property type="entry name" value="DNA DAMAGE-REPAIR_TOLERATION PROTEIN DRT102"/>
    <property type="match status" value="1"/>
</dbReference>
<dbReference type="InterPro" id="IPR011051">
    <property type="entry name" value="RmlC_Cupin_sf"/>
</dbReference>
<dbReference type="AlphaFoldDB" id="A0A5A7Q9P8"/>
<dbReference type="Proteomes" id="UP000325081">
    <property type="component" value="Unassembled WGS sequence"/>
</dbReference>
<dbReference type="GO" id="GO:0005975">
    <property type="term" value="P:carbohydrate metabolic process"/>
    <property type="evidence" value="ECO:0007669"/>
    <property type="project" value="InterPro"/>
</dbReference>
<dbReference type="SUPFAM" id="SSF51182">
    <property type="entry name" value="RmlC-like cupins"/>
    <property type="match status" value="1"/>
</dbReference>
<accession>A0A5A7Q9P8</accession>
<dbReference type="InterPro" id="IPR003500">
    <property type="entry name" value="RpiB_LacA_LacB"/>
</dbReference>
<keyword evidence="3" id="KW-1185">Reference proteome</keyword>
<dbReference type="OrthoDB" id="2106730at2759"/>
<dbReference type="Pfam" id="PF07883">
    <property type="entry name" value="Cupin_2"/>
    <property type="match status" value="1"/>
</dbReference>
<feature type="domain" description="Cupin type-2" evidence="1">
    <location>
        <begin position="52"/>
        <end position="109"/>
    </location>
</feature>